<name>A0A9K3KJW3_9STRA</name>
<feature type="region of interest" description="Disordered" evidence="1">
    <location>
        <begin position="163"/>
        <end position="257"/>
    </location>
</feature>
<accession>A0A9K3KJW3</accession>
<evidence type="ECO:0000313" key="3">
    <source>
        <dbReference type="Proteomes" id="UP000693970"/>
    </source>
</evidence>
<evidence type="ECO:0000256" key="1">
    <source>
        <dbReference type="SAM" id="MobiDB-lite"/>
    </source>
</evidence>
<evidence type="ECO:0000313" key="2">
    <source>
        <dbReference type="EMBL" id="KAG7344103.1"/>
    </source>
</evidence>
<keyword evidence="3" id="KW-1185">Reference proteome</keyword>
<protein>
    <submittedName>
        <fullName evidence="2">Uncharacterized protein</fullName>
    </submittedName>
</protein>
<organism evidence="2 3">
    <name type="scientific">Nitzschia inconspicua</name>
    <dbReference type="NCBI Taxonomy" id="303405"/>
    <lineage>
        <taxon>Eukaryota</taxon>
        <taxon>Sar</taxon>
        <taxon>Stramenopiles</taxon>
        <taxon>Ochrophyta</taxon>
        <taxon>Bacillariophyta</taxon>
        <taxon>Bacillariophyceae</taxon>
        <taxon>Bacillariophycidae</taxon>
        <taxon>Bacillariales</taxon>
        <taxon>Bacillariaceae</taxon>
        <taxon>Nitzschia</taxon>
    </lineage>
</organism>
<feature type="compositionally biased region" description="Polar residues" evidence="1">
    <location>
        <begin position="248"/>
        <end position="257"/>
    </location>
</feature>
<proteinExistence type="predicted"/>
<sequence length="257" mass="29401">MTYDSINLRSKNAHGQKVITSYNRQNNPQRDIRGIHVGLPQHYTGYLVHVPQMNSVLHCNDVYFDENFESTLAYTPSCHPAHFDIIVTEIPPHDNDNVEQTGSPLWFCNKKSSPYGKPMRSFSKAIVHEDYDINVHASNDDSDDDASVKSNDDMPALIARYDDDSDSHEEEEEEEFNQDTNTHNTKQLSYPESINIYDQPTDAATSPQHRYPQRTRRANPKYAYNAKQHIHQPTVPTPEATDSRSYRHATNNVPPST</sequence>
<dbReference type="AlphaFoldDB" id="A0A9K3KJW3"/>
<reference evidence="2" key="1">
    <citation type="journal article" date="2021" name="Sci. Rep.">
        <title>Diploid genomic architecture of Nitzschia inconspicua, an elite biomass production diatom.</title>
        <authorList>
            <person name="Oliver A."/>
            <person name="Podell S."/>
            <person name="Pinowska A."/>
            <person name="Traller J.C."/>
            <person name="Smith S.R."/>
            <person name="McClure R."/>
            <person name="Beliaev A."/>
            <person name="Bohutskyi P."/>
            <person name="Hill E.A."/>
            <person name="Rabines A."/>
            <person name="Zheng H."/>
            <person name="Allen L.Z."/>
            <person name="Kuo A."/>
            <person name="Grigoriev I.V."/>
            <person name="Allen A.E."/>
            <person name="Hazlebeck D."/>
            <person name="Allen E.E."/>
        </authorList>
    </citation>
    <scope>NUCLEOTIDE SEQUENCE</scope>
    <source>
        <strain evidence="2">Hildebrandi</strain>
    </source>
</reference>
<dbReference type="Proteomes" id="UP000693970">
    <property type="component" value="Unassembled WGS sequence"/>
</dbReference>
<dbReference type="EMBL" id="JAGRRH010000023">
    <property type="protein sequence ID" value="KAG7344103.1"/>
    <property type="molecule type" value="Genomic_DNA"/>
</dbReference>
<dbReference type="OrthoDB" id="115473at2759"/>
<feature type="compositionally biased region" description="Polar residues" evidence="1">
    <location>
        <begin position="178"/>
        <end position="208"/>
    </location>
</feature>
<reference evidence="2" key="2">
    <citation type="submission" date="2021-04" db="EMBL/GenBank/DDBJ databases">
        <authorList>
            <person name="Podell S."/>
        </authorList>
    </citation>
    <scope>NUCLEOTIDE SEQUENCE</scope>
    <source>
        <strain evidence="2">Hildebrandi</strain>
    </source>
</reference>
<gene>
    <name evidence="2" type="ORF">IV203_022111</name>
</gene>
<feature type="compositionally biased region" description="Acidic residues" evidence="1">
    <location>
        <begin position="163"/>
        <end position="177"/>
    </location>
</feature>
<comment type="caution">
    <text evidence="2">The sequence shown here is derived from an EMBL/GenBank/DDBJ whole genome shotgun (WGS) entry which is preliminary data.</text>
</comment>